<gene>
    <name evidence="2" type="ORF">JT25_002685</name>
</gene>
<evidence type="ECO:0000313" key="3">
    <source>
        <dbReference type="Proteomes" id="UP000030512"/>
    </source>
</evidence>
<dbReference type="Proteomes" id="UP000030512">
    <property type="component" value="Chromosome"/>
</dbReference>
<dbReference type="OrthoDB" id="6615103at2"/>
<keyword evidence="3" id="KW-1185">Reference proteome</keyword>
<name>A0A140E4T0_9GAMM</name>
<dbReference type="RefSeq" id="WP_036280179.1">
    <property type="nucleotide sequence ID" value="NZ_CP014476.1"/>
</dbReference>
<dbReference type="SUPFAM" id="SSF46955">
    <property type="entry name" value="Putative DNA-binding domain"/>
    <property type="match status" value="1"/>
</dbReference>
<evidence type="ECO:0000313" key="2">
    <source>
        <dbReference type="EMBL" id="AMK75404.1"/>
    </source>
</evidence>
<accession>A0A140E4T0</accession>
<dbReference type="KEGG" id="mdn:JT25_002685"/>
<feature type="domain" description="Helix-turn-helix" evidence="1">
    <location>
        <begin position="14"/>
        <end position="60"/>
    </location>
</feature>
<organism evidence="2 3">
    <name type="scientific">Methylomonas denitrificans</name>
    <dbReference type="NCBI Taxonomy" id="1538553"/>
    <lineage>
        <taxon>Bacteria</taxon>
        <taxon>Pseudomonadati</taxon>
        <taxon>Pseudomonadota</taxon>
        <taxon>Gammaproteobacteria</taxon>
        <taxon>Methylococcales</taxon>
        <taxon>Methylococcaceae</taxon>
        <taxon>Methylomonas</taxon>
    </lineage>
</organism>
<dbReference type="InterPro" id="IPR041657">
    <property type="entry name" value="HTH_17"/>
</dbReference>
<evidence type="ECO:0000259" key="1">
    <source>
        <dbReference type="Pfam" id="PF12728"/>
    </source>
</evidence>
<dbReference type="Pfam" id="PF12728">
    <property type="entry name" value="HTH_17"/>
    <property type="match status" value="1"/>
</dbReference>
<protein>
    <recommendedName>
        <fullName evidence="1">Helix-turn-helix domain-containing protein</fullName>
    </recommendedName>
</protein>
<dbReference type="EMBL" id="CP014476">
    <property type="protein sequence ID" value="AMK75404.1"/>
    <property type="molecule type" value="Genomic_DNA"/>
</dbReference>
<sequence length="64" mass="6916">MNKIEDLQREVASNEEAAAYLGVKVSTLYNWSSTGNGPIKPVKIGGKLRWRIADLKALVAGSAE</sequence>
<proteinExistence type="predicted"/>
<reference evidence="2 3" key="1">
    <citation type="journal article" date="2015" name="Environ. Microbiol.">
        <title>Methane oxidation coupled to nitrate reduction under hypoxia by the Gammaproteobacterium Methylomonas denitrificans, sp. nov. type strain FJG1.</title>
        <authorList>
            <person name="Kits K.D."/>
            <person name="Klotz M.G."/>
            <person name="Stein L.Y."/>
        </authorList>
    </citation>
    <scope>NUCLEOTIDE SEQUENCE [LARGE SCALE GENOMIC DNA]</scope>
    <source>
        <strain evidence="2 3">FJG1</strain>
    </source>
</reference>
<dbReference type="InterPro" id="IPR009061">
    <property type="entry name" value="DNA-bd_dom_put_sf"/>
</dbReference>
<dbReference type="AlphaFoldDB" id="A0A140E4T0"/>